<dbReference type="Proteomes" id="UP000031971">
    <property type="component" value="Unassembled WGS sequence"/>
</dbReference>
<protein>
    <recommendedName>
        <fullName evidence="3">Methyl-accepting chemotaxis protein</fullName>
    </recommendedName>
</protein>
<accession>A0A0C2V517</accession>
<dbReference type="AlphaFoldDB" id="A0A0C2V517"/>
<dbReference type="STRING" id="272627.CCC_02935"/>
<evidence type="ECO:0008006" key="3">
    <source>
        <dbReference type="Google" id="ProtNLM"/>
    </source>
</evidence>
<organism evidence="1 2">
    <name type="scientific">Paramagnetospirillum magnetotacticum MS-1</name>
    <dbReference type="NCBI Taxonomy" id="272627"/>
    <lineage>
        <taxon>Bacteria</taxon>
        <taxon>Pseudomonadati</taxon>
        <taxon>Pseudomonadota</taxon>
        <taxon>Alphaproteobacteria</taxon>
        <taxon>Rhodospirillales</taxon>
        <taxon>Magnetospirillaceae</taxon>
        <taxon>Paramagnetospirillum</taxon>
    </lineage>
</organism>
<reference evidence="1 2" key="1">
    <citation type="submission" date="2015-01" db="EMBL/GenBank/DDBJ databases">
        <title>Genome Sequence of Magnetospirillum magnetotacticum Strain MS-1.</title>
        <authorList>
            <person name="Marinov G.K."/>
            <person name="Smalley M.D."/>
            <person name="DeSalvo G."/>
        </authorList>
    </citation>
    <scope>NUCLEOTIDE SEQUENCE [LARGE SCALE GENOMIC DNA]</scope>
    <source>
        <strain evidence="1 2">MS-1</strain>
    </source>
</reference>
<gene>
    <name evidence="1" type="ORF">CCC_02935</name>
</gene>
<proteinExistence type="predicted"/>
<sequence>MLTAEELKPVINAHTAAVVKALTTVVTDTLTMGAASVAGQDQTAIAAQVRQSEQALGHAIETMRLGILRAVFCNPEADHG</sequence>
<dbReference type="RefSeq" id="WP_041039893.1">
    <property type="nucleotide sequence ID" value="NZ_JXSL01000020.1"/>
</dbReference>
<evidence type="ECO:0000313" key="2">
    <source>
        <dbReference type="Proteomes" id="UP000031971"/>
    </source>
</evidence>
<evidence type="ECO:0000313" key="1">
    <source>
        <dbReference type="EMBL" id="KIM00147.1"/>
    </source>
</evidence>
<comment type="caution">
    <text evidence="1">The sequence shown here is derived from an EMBL/GenBank/DDBJ whole genome shotgun (WGS) entry which is preliminary data.</text>
</comment>
<dbReference type="EMBL" id="JXSL01000020">
    <property type="protein sequence ID" value="KIM00147.1"/>
    <property type="molecule type" value="Genomic_DNA"/>
</dbReference>
<keyword evidence="2" id="KW-1185">Reference proteome</keyword>
<name>A0A0C2V517_PARME</name>